<keyword evidence="3" id="KW-1185">Reference proteome</keyword>
<gene>
    <name evidence="2" type="primary">SLC6A9</name>
</gene>
<organism evidence="2 3">
    <name type="scientific">Equus caballus</name>
    <name type="common">Horse</name>
    <dbReference type="NCBI Taxonomy" id="9796"/>
    <lineage>
        <taxon>Eukaryota</taxon>
        <taxon>Metazoa</taxon>
        <taxon>Chordata</taxon>
        <taxon>Craniata</taxon>
        <taxon>Vertebrata</taxon>
        <taxon>Euteleostomi</taxon>
        <taxon>Mammalia</taxon>
        <taxon>Eutheria</taxon>
        <taxon>Laurasiatheria</taxon>
        <taxon>Perissodactyla</taxon>
        <taxon>Equidae</taxon>
        <taxon>Equus</taxon>
    </lineage>
</organism>
<dbReference type="GeneTree" id="ENSGT00940000157263"/>
<dbReference type="AlphaFoldDB" id="A0A9L0SB23"/>
<dbReference type="GO" id="GO:0005886">
    <property type="term" value="C:plasma membrane"/>
    <property type="evidence" value="ECO:0007669"/>
    <property type="project" value="InterPro"/>
</dbReference>
<name>A0A9L0SB23_HORSE</name>
<reference evidence="2" key="3">
    <citation type="submission" date="2025-09" db="UniProtKB">
        <authorList>
            <consortium name="Ensembl"/>
        </authorList>
    </citation>
    <scope>IDENTIFICATION</scope>
    <source>
        <strain evidence="2">Thoroughbred</strain>
    </source>
</reference>
<proteinExistence type="predicted"/>
<dbReference type="GO" id="GO:0006836">
    <property type="term" value="P:neurotransmitter transport"/>
    <property type="evidence" value="ECO:0007669"/>
    <property type="project" value="InterPro"/>
</dbReference>
<dbReference type="InterPro" id="IPR003028">
    <property type="entry name" value="Na/ntran_symport_glycine_GLY1"/>
</dbReference>
<dbReference type="Ensembl" id="ENSECAT00000088067.1">
    <property type="protein sequence ID" value="ENSECAP00000073323.1"/>
    <property type="gene ID" value="ENSECAG00000002225.4"/>
</dbReference>
<evidence type="ECO:0000256" key="1">
    <source>
        <dbReference type="SAM" id="MobiDB-lite"/>
    </source>
</evidence>
<sequence length="179" mass="19402">MGIWRVKNRPLPIGTGSQETKGSRERVGRRALEVCGLKSAGSRACDCGPGLQGPQPTATMVGKGAKGMLNGAVPSEATKKDQNLKRGNWGNQIERLHVPLLHHADLLRDPSLLHGALLRPVCKSGLPGGLEDQPHVQRRGLWHDGGVYVHRHLLQCGHLHRLLLLLLVHDARAALGLLQ</sequence>
<protein>
    <submittedName>
        <fullName evidence="2">Solute carrier family 6 member 9</fullName>
    </submittedName>
</protein>
<feature type="region of interest" description="Disordered" evidence="1">
    <location>
        <begin position="1"/>
        <end position="24"/>
    </location>
</feature>
<evidence type="ECO:0000313" key="3">
    <source>
        <dbReference type="Proteomes" id="UP000002281"/>
    </source>
</evidence>
<accession>A0A9L0SB23</accession>
<reference evidence="2 3" key="1">
    <citation type="journal article" date="2009" name="Science">
        <title>Genome sequence, comparative analysis, and population genetics of the domestic horse.</title>
        <authorList>
            <consortium name="Broad Institute Genome Sequencing Platform"/>
            <consortium name="Broad Institute Whole Genome Assembly Team"/>
            <person name="Wade C.M."/>
            <person name="Giulotto E."/>
            <person name="Sigurdsson S."/>
            <person name="Zoli M."/>
            <person name="Gnerre S."/>
            <person name="Imsland F."/>
            <person name="Lear T.L."/>
            <person name="Adelson D.L."/>
            <person name="Bailey E."/>
            <person name="Bellone R.R."/>
            <person name="Bloecker H."/>
            <person name="Distl O."/>
            <person name="Edgar R.C."/>
            <person name="Garber M."/>
            <person name="Leeb T."/>
            <person name="Mauceli E."/>
            <person name="MacLeod J.N."/>
            <person name="Penedo M.C.T."/>
            <person name="Raison J.M."/>
            <person name="Sharpe T."/>
            <person name="Vogel J."/>
            <person name="Andersson L."/>
            <person name="Antczak D.F."/>
            <person name="Biagi T."/>
            <person name="Binns M.M."/>
            <person name="Chowdhary B.P."/>
            <person name="Coleman S.J."/>
            <person name="Della Valle G."/>
            <person name="Fryc S."/>
            <person name="Guerin G."/>
            <person name="Hasegawa T."/>
            <person name="Hill E.W."/>
            <person name="Jurka J."/>
            <person name="Kiialainen A."/>
            <person name="Lindgren G."/>
            <person name="Liu J."/>
            <person name="Magnani E."/>
            <person name="Mickelson J.R."/>
            <person name="Murray J."/>
            <person name="Nergadze S.G."/>
            <person name="Onofrio R."/>
            <person name="Pedroni S."/>
            <person name="Piras M.F."/>
            <person name="Raudsepp T."/>
            <person name="Rocchi M."/>
            <person name="Roeed K.H."/>
            <person name="Ryder O.A."/>
            <person name="Searle S."/>
            <person name="Skow L."/>
            <person name="Swinburne J.E."/>
            <person name="Syvaenen A.C."/>
            <person name="Tozaki T."/>
            <person name="Valberg S.J."/>
            <person name="Vaudin M."/>
            <person name="White J.R."/>
            <person name="Zody M.C."/>
            <person name="Lander E.S."/>
            <person name="Lindblad-Toh K."/>
        </authorList>
    </citation>
    <scope>NUCLEOTIDE SEQUENCE [LARGE SCALE GENOMIC DNA]</scope>
    <source>
        <strain evidence="2 3">Thoroughbred</strain>
    </source>
</reference>
<dbReference type="Proteomes" id="UP000002281">
    <property type="component" value="Chromosome 2"/>
</dbReference>
<reference evidence="2" key="2">
    <citation type="submission" date="2025-08" db="UniProtKB">
        <authorList>
            <consortium name="Ensembl"/>
        </authorList>
    </citation>
    <scope>IDENTIFICATION</scope>
    <source>
        <strain evidence="2">Thoroughbred</strain>
    </source>
</reference>
<dbReference type="PRINTS" id="PR01204">
    <property type="entry name" value="GLY1TRNSPORT"/>
</dbReference>
<dbReference type="GO" id="GO:0005283">
    <property type="term" value="F:amino acid:sodium symporter activity"/>
    <property type="evidence" value="ECO:0007669"/>
    <property type="project" value="InterPro"/>
</dbReference>
<evidence type="ECO:0000313" key="2">
    <source>
        <dbReference type="Ensembl" id="ENSECAP00000073323.1"/>
    </source>
</evidence>